<evidence type="ECO:0008006" key="4">
    <source>
        <dbReference type="Google" id="ProtNLM"/>
    </source>
</evidence>
<dbReference type="RefSeq" id="WP_105958598.1">
    <property type="nucleotide sequence ID" value="NZ_PVNS01000005.1"/>
</dbReference>
<gene>
    <name evidence="2" type="ORF">C6I21_06310</name>
</gene>
<feature type="transmembrane region" description="Helical" evidence="1">
    <location>
        <begin position="30"/>
        <end position="48"/>
    </location>
</feature>
<keyword evidence="1" id="KW-1133">Transmembrane helix</keyword>
<proteinExistence type="predicted"/>
<comment type="caution">
    <text evidence="2">The sequence shown here is derived from an EMBL/GenBank/DDBJ whole genome shotgun (WGS) entry which is preliminary data.</text>
</comment>
<keyword evidence="3" id="KW-1185">Reference proteome</keyword>
<evidence type="ECO:0000256" key="1">
    <source>
        <dbReference type="SAM" id="Phobius"/>
    </source>
</evidence>
<accession>A0A2P6MHZ7</accession>
<dbReference type="AlphaFoldDB" id="A0A2P6MHZ7"/>
<feature type="transmembrane region" description="Helical" evidence="1">
    <location>
        <begin position="134"/>
        <end position="154"/>
    </location>
</feature>
<keyword evidence="1" id="KW-0472">Membrane</keyword>
<feature type="transmembrane region" description="Helical" evidence="1">
    <location>
        <begin position="55"/>
        <end position="75"/>
    </location>
</feature>
<keyword evidence="1" id="KW-0812">Transmembrane</keyword>
<organism evidence="2 3">
    <name type="scientific">Alkalicoccus urumqiensis</name>
    <name type="common">Bacillus urumqiensis</name>
    <dbReference type="NCBI Taxonomy" id="1548213"/>
    <lineage>
        <taxon>Bacteria</taxon>
        <taxon>Bacillati</taxon>
        <taxon>Bacillota</taxon>
        <taxon>Bacilli</taxon>
        <taxon>Bacillales</taxon>
        <taxon>Bacillaceae</taxon>
        <taxon>Alkalicoccus</taxon>
    </lineage>
</organism>
<evidence type="ECO:0000313" key="3">
    <source>
        <dbReference type="Proteomes" id="UP000243650"/>
    </source>
</evidence>
<name>A0A2P6MHZ7_ALKUR</name>
<reference evidence="2 3" key="1">
    <citation type="submission" date="2018-03" db="EMBL/GenBank/DDBJ databases">
        <title>Bacillus urumqiensis sp. nov., a moderately haloalkaliphilic bacterium isolated from a salt lake.</title>
        <authorList>
            <person name="Zhao B."/>
            <person name="Liao Z."/>
        </authorList>
    </citation>
    <scope>NUCLEOTIDE SEQUENCE [LARGE SCALE GENOMIC DNA]</scope>
    <source>
        <strain evidence="2 3">BZ-SZ-XJ18</strain>
    </source>
</reference>
<protein>
    <recommendedName>
        <fullName evidence="4">DUF2628 domain-containing protein</fullName>
    </recommendedName>
</protein>
<evidence type="ECO:0000313" key="2">
    <source>
        <dbReference type="EMBL" id="PRO65914.1"/>
    </source>
</evidence>
<sequence>MLNSESYHTMIGPNAERYIRSFERSRKPHLFAGWNTAAFFAAPFWSASRHLYGAVLFYAAFLTAAAFVESFLPAWLGLSGAFVRTPLLVAVPFVFVHLLFGVFGNAWFYRALEKKKYHPSNAPIFRMSGRSMRAALIAPAAAFLLAAWPLITLLEWQYNPPVESGVYVYDEERTPTPEGMLDVMDDPVFEKYSGSVNLFYAGPSLEGKTLSYELFYRSGTDTEPVRTFEVSLFSTGRLSLDLLDLADPELDTGEYELLVYLDDTLYDTTSFYVNPPAS</sequence>
<dbReference type="OrthoDB" id="6691119at2"/>
<dbReference type="EMBL" id="PVNS01000005">
    <property type="protein sequence ID" value="PRO65914.1"/>
    <property type="molecule type" value="Genomic_DNA"/>
</dbReference>
<dbReference type="Proteomes" id="UP000243650">
    <property type="component" value="Unassembled WGS sequence"/>
</dbReference>
<feature type="transmembrane region" description="Helical" evidence="1">
    <location>
        <begin position="87"/>
        <end position="108"/>
    </location>
</feature>